<protein>
    <submittedName>
        <fullName evidence="4">Transporter substrate-binding domain-containing protein</fullName>
    </submittedName>
</protein>
<evidence type="ECO:0000256" key="2">
    <source>
        <dbReference type="ARBA" id="ARBA00022729"/>
    </source>
</evidence>
<sequence>MEFQLKRLKTKSTPGFVSAWWQSPKWLLWLFFMALPAQAEVPQPIVHWCLDHFPRFHEFHGRNKPAGPSVALMEELARRAGFTLEYSLRTPLARCLRQMENGESDLMINLNATPERAAMMHLIPYNETIPETLYLRGDDTRFIDQLSQLTPLILVTVRNYSYNPTLMALMNDQTQHHIEVDSIAAGFELLLKKRVDGLIVPTQSSLEVIRNQPQLHYQFRKANLTFKFPTKRYINIGLSKKSKHLYLKEKIEHTVAEMVADGTVQRLYGVHQHLQEPTYLLTEPTRRRPPDSNG</sequence>
<dbReference type="PANTHER" id="PTHR35936">
    <property type="entry name" value="MEMBRANE-BOUND LYTIC MUREIN TRANSGLYCOSYLASE F"/>
    <property type="match status" value="1"/>
</dbReference>
<dbReference type="Pfam" id="PF00497">
    <property type="entry name" value="SBP_bac_3"/>
    <property type="match status" value="1"/>
</dbReference>
<feature type="domain" description="Solute-binding protein family 3/N-terminal" evidence="3">
    <location>
        <begin position="53"/>
        <end position="268"/>
    </location>
</feature>
<dbReference type="EMBL" id="SACS01000001">
    <property type="protein sequence ID" value="RVU41936.1"/>
    <property type="molecule type" value="Genomic_DNA"/>
</dbReference>
<evidence type="ECO:0000256" key="1">
    <source>
        <dbReference type="ARBA" id="ARBA00010333"/>
    </source>
</evidence>
<comment type="similarity">
    <text evidence="1">Belongs to the bacterial solute-binding protein 3 family.</text>
</comment>
<dbReference type="Proteomes" id="UP000283077">
    <property type="component" value="Unassembled WGS sequence"/>
</dbReference>
<proteinExistence type="inferred from homology"/>
<keyword evidence="5" id="KW-1185">Reference proteome</keyword>
<dbReference type="InterPro" id="IPR001638">
    <property type="entry name" value="Solute-binding_3/MltF_N"/>
</dbReference>
<dbReference type="RefSeq" id="WP_127697314.1">
    <property type="nucleotide sequence ID" value="NZ_SACS01000001.1"/>
</dbReference>
<evidence type="ECO:0000313" key="4">
    <source>
        <dbReference type="EMBL" id="RVU41936.1"/>
    </source>
</evidence>
<keyword evidence="2" id="KW-0732">Signal</keyword>
<dbReference type="AlphaFoldDB" id="A0A437R581"/>
<dbReference type="PANTHER" id="PTHR35936:SF19">
    <property type="entry name" value="AMINO-ACID-BINDING PROTEIN YXEM-RELATED"/>
    <property type="match status" value="1"/>
</dbReference>
<dbReference type="Gene3D" id="3.40.190.10">
    <property type="entry name" value="Periplasmic binding protein-like II"/>
    <property type="match status" value="2"/>
</dbReference>
<organism evidence="4 5">
    <name type="scientific">Rheinheimera riviphila</name>
    <dbReference type="NCBI Taxonomy" id="1834037"/>
    <lineage>
        <taxon>Bacteria</taxon>
        <taxon>Pseudomonadati</taxon>
        <taxon>Pseudomonadota</taxon>
        <taxon>Gammaproteobacteria</taxon>
        <taxon>Chromatiales</taxon>
        <taxon>Chromatiaceae</taxon>
        <taxon>Rheinheimera</taxon>
    </lineage>
</organism>
<gene>
    <name evidence="4" type="ORF">EOE67_01725</name>
</gene>
<comment type="caution">
    <text evidence="4">The sequence shown here is derived from an EMBL/GenBank/DDBJ whole genome shotgun (WGS) entry which is preliminary data.</text>
</comment>
<evidence type="ECO:0000313" key="5">
    <source>
        <dbReference type="Proteomes" id="UP000283077"/>
    </source>
</evidence>
<dbReference type="OrthoDB" id="370676at2"/>
<reference evidence="4 5" key="1">
    <citation type="submission" date="2019-01" db="EMBL/GenBank/DDBJ databases">
        <authorList>
            <person name="Chen W.-M."/>
        </authorList>
    </citation>
    <scope>NUCLEOTIDE SEQUENCE [LARGE SCALE GENOMIC DNA]</scope>
    <source>
        <strain evidence="4 5">KYPC3</strain>
    </source>
</reference>
<evidence type="ECO:0000259" key="3">
    <source>
        <dbReference type="Pfam" id="PF00497"/>
    </source>
</evidence>
<accession>A0A437R581</accession>
<dbReference type="SUPFAM" id="SSF53850">
    <property type="entry name" value="Periplasmic binding protein-like II"/>
    <property type="match status" value="1"/>
</dbReference>
<name>A0A437R581_9GAMM</name>